<evidence type="ECO:0000256" key="4">
    <source>
        <dbReference type="ARBA" id="ARBA00012568"/>
    </source>
</evidence>
<dbReference type="InterPro" id="IPR005944">
    <property type="entry name" value="Pro_iminopeptidase"/>
</dbReference>
<dbReference type="PRINTS" id="PR00793">
    <property type="entry name" value="PROAMNOPTASE"/>
</dbReference>
<keyword evidence="5" id="KW-0031">Aminopeptidase</keyword>
<evidence type="ECO:0000256" key="9">
    <source>
        <dbReference type="ARBA" id="ARBA00029605"/>
    </source>
</evidence>
<dbReference type="Proteomes" id="UP000886632">
    <property type="component" value="Unassembled WGS sequence"/>
</dbReference>
<dbReference type="Pfam" id="PF00561">
    <property type="entry name" value="Abhydrolase_1"/>
    <property type="match status" value="1"/>
</dbReference>
<keyword evidence="8 11" id="KW-0378">Hydrolase</keyword>
<accession>A0A9D7XX78</accession>
<dbReference type="InterPro" id="IPR000073">
    <property type="entry name" value="AB_hydrolase_1"/>
</dbReference>
<evidence type="ECO:0000256" key="7">
    <source>
        <dbReference type="ARBA" id="ARBA00022670"/>
    </source>
</evidence>
<evidence type="ECO:0000313" key="12">
    <source>
        <dbReference type="Proteomes" id="UP000886632"/>
    </source>
</evidence>
<dbReference type="InterPro" id="IPR029058">
    <property type="entry name" value="AB_hydrolase_fold"/>
</dbReference>
<evidence type="ECO:0000256" key="2">
    <source>
        <dbReference type="ARBA" id="ARBA00004496"/>
    </source>
</evidence>
<comment type="caution">
    <text evidence="11">The sequence shown here is derived from an EMBL/GenBank/DDBJ whole genome shotgun (WGS) entry which is preliminary data.</text>
</comment>
<sequence>MFFTTDDGVVLHAASGGEGPDVVVLSGGPGCVHYLADESIAPAGFRCWFPDPRGVGRSGGGPHSMALAVADLEALRRAIGAEQWIVLGHSWGSDLAVRYALDHPDHVRGVVGIAGHGLHRDQEWSAAYEAGNARQIPMPIEWVPEVYSALRASFTEWIHEPELWRQLADSPVPMTFIAPGDDFRPTWPLQQLAALVPRGAFEVVPGTGHDFWSTDPHLWRAVCTAACSALK</sequence>
<evidence type="ECO:0000256" key="5">
    <source>
        <dbReference type="ARBA" id="ARBA00022438"/>
    </source>
</evidence>
<dbReference type="EC" id="3.4.11.5" evidence="4"/>
<evidence type="ECO:0000256" key="3">
    <source>
        <dbReference type="ARBA" id="ARBA00010088"/>
    </source>
</evidence>
<comment type="subcellular location">
    <subcellularLocation>
        <location evidence="2">Cytoplasm</location>
    </subcellularLocation>
</comment>
<keyword evidence="6" id="KW-0963">Cytoplasm</keyword>
<evidence type="ECO:0000256" key="1">
    <source>
        <dbReference type="ARBA" id="ARBA00001585"/>
    </source>
</evidence>
<dbReference type="GO" id="GO:0006508">
    <property type="term" value="P:proteolysis"/>
    <property type="evidence" value="ECO:0007669"/>
    <property type="project" value="UniProtKB-KW"/>
</dbReference>
<protein>
    <recommendedName>
        <fullName evidence="4">prolyl aminopeptidase</fullName>
        <ecNumber evidence="4">3.4.11.5</ecNumber>
    </recommendedName>
    <alternativeName>
        <fullName evidence="9">Prolyl aminopeptidase</fullName>
    </alternativeName>
</protein>
<dbReference type="Gene3D" id="3.40.50.1820">
    <property type="entry name" value="alpha/beta hydrolase"/>
    <property type="match status" value="1"/>
</dbReference>
<keyword evidence="7" id="KW-0645">Protease</keyword>
<dbReference type="InterPro" id="IPR002410">
    <property type="entry name" value="Peptidase_S33"/>
</dbReference>
<dbReference type="AlphaFoldDB" id="A0A9D7XX78"/>
<evidence type="ECO:0000256" key="6">
    <source>
        <dbReference type="ARBA" id="ARBA00022490"/>
    </source>
</evidence>
<dbReference type="GO" id="GO:0005737">
    <property type="term" value="C:cytoplasm"/>
    <property type="evidence" value="ECO:0007669"/>
    <property type="project" value="UniProtKB-SubCell"/>
</dbReference>
<proteinExistence type="inferred from homology"/>
<comment type="catalytic activity">
    <reaction evidence="1">
        <text>Release of N-terminal proline from a peptide.</text>
        <dbReference type="EC" id="3.4.11.5"/>
    </reaction>
</comment>
<comment type="similarity">
    <text evidence="3">Belongs to the peptidase S33 family.</text>
</comment>
<evidence type="ECO:0000259" key="10">
    <source>
        <dbReference type="Pfam" id="PF00561"/>
    </source>
</evidence>
<organism evidence="11 12">
    <name type="scientific">Candidatus Phosphoribacter hodrii</name>
    <dbReference type="NCBI Taxonomy" id="2953743"/>
    <lineage>
        <taxon>Bacteria</taxon>
        <taxon>Bacillati</taxon>
        <taxon>Actinomycetota</taxon>
        <taxon>Actinomycetes</taxon>
        <taxon>Micrococcales</taxon>
        <taxon>Dermatophilaceae</taxon>
        <taxon>Candidatus Phosphoribacter</taxon>
    </lineage>
</organism>
<feature type="domain" description="AB hydrolase-1" evidence="10">
    <location>
        <begin position="22"/>
        <end position="130"/>
    </location>
</feature>
<reference evidence="11" key="1">
    <citation type="submission" date="2020-10" db="EMBL/GenBank/DDBJ databases">
        <title>Connecting structure to function with the recovery of over 1000 high-quality activated sludge metagenome-assembled genomes encoding full-length rRNA genes using long-read sequencing.</title>
        <authorList>
            <person name="Singleton C.M."/>
            <person name="Petriglieri F."/>
            <person name="Kristensen J.M."/>
            <person name="Kirkegaard R.H."/>
            <person name="Michaelsen T.Y."/>
            <person name="Andersen M.H."/>
            <person name="Karst S.M."/>
            <person name="Dueholm M.S."/>
            <person name="Nielsen P.H."/>
            <person name="Albertsen M."/>
        </authorList>
    </citation>
    <scope>NUCLEOTIDE SEQUENCE</scope>
    <source>
        <strain evidence="11">Ribe_18-Q3-R11-54_MAXAC.001</strain>
    </source>
</reference>
<evidence type="ECO:0000313" key="11">
    <source>
        <dbReference type="EMBL" id="MBL0004364.1"/>
    </source>
</evidence>
<dbReference type="PANTHER" id="PTHR43722">
    <property type="entry name" value="PROLINE IMINOPEPTIDASE"/>
    <property type="match status" value="1"/>
</dbReference>
<gene>
    <name evidence="11" type="ORF">IPP00_10405</name>
</gene>
<dbReference type="EMBL" id="JADKGK010000020">
    <property type="protein sequence ID" value="MBL0004364.1"/>
    <property type="molecule type" value="Genomic_DNA"/>
</dbReference>
<dbReference type="SUPFAM" id="SSF53474">
    <property type="entry name" value="alpha/beta-Hydrolases"/>
    <property type="match status" value="1"/>
</dbReference>
<dbReference type="PANTHER" id="PTHR43722:SF1">
    <property type="entry name" value="PROLINE IMINOPEPTIDASE"/>
    <property type="match status" value="1"/>
</dbReference>
<evidence type="ECO:0000256" key="8">
    <source>
        <dbReference type="ARBA" id="ARBA00022801"/>
    </source>
</evidence>
<name>A0A9D7XX78_9MICO</name>
<dbReference type="GO" id="GO:0004177">
    <property type="term" value="F:aminopeptidase activity"/>
    <property type="evidence" value="ECO:0007669"/>
    <property type="project" value="UniProtKB-KW"/>
</dbReference>